<keyword evidence="2" id="KW-0472">Membrane</keyword>
<dbReference type="OrthoDB" id="9798192at2"/>
<dbReference type="InterPro" id="IPR017853">
    <property type="entry name" value="GH"/>
</dbReference>
<evidence type="ECO:0000256" key="2">
    <source>
        <dbReference type="SAM" id="Phobius"/>
    </source>
</evidence>
<keyword evidence="2" id="KW-1133">Transmembrane helix</keyword>
<dbReference type="GO" id="GO:0016998">
    <property type="term" value="P:cell wall macromolecule catabolic process"/>
    <property type="evidence" value="ECO:0007669"/>
    <property type="project" value="InterPro"/>
</dbReference>
<dbReference type="InterPro" id="IPR002053">
    <property type="entry name" value="Glyco_hydro_25"/>
</dbReference>
<dbReference type="EMBL" id="WTYE01000001">
    <property type="protein sequence ID" value="MXP33285.1"/>
    <property type="molecule type" value="Genomic_DNA"/>
</dbReference>
<organism evidence="3 5">
    <name type="scientific">Parerythrobacter jejuensis</name>
    <dbReference type="NCBI Taxonomy" id="795812"/>
    <lineage>
        <taxon>Bacteria</taxon>
        <taxon>Pseudomonadati</taxon>
        <taxon>Pseudomonadota</taxon>
        <taxon>Alphaproteobacteria</taxon>
        <taxon>Sphingomonadales</taxon>
        <taxon>Erythrobacteraceae</taxon>
        <taxon>Parerythrobacter</taxon>
    </lineage>
</organism>
<evidence type="ECO:0000313" key="3">
    <source>
        <dbReference type="EMBL" id="MXP30525.1"/>
    </source>
</evidence>
<protein>
    <submittedName>
        <fullName evidence="3">Lysozyme</fullName>
    </submittedName>
</protein>
<dbReference type="GO" id="GO:0003796">
    <property type="term" value="F:lysozyme activity"/>
    <property type="evidence" value="ECO:0007669"/>
    <property type="project" value="InterPro"/>
</dbReference>
<dbReference type="Gene3D" id="3.20.20.80">
    <property type="entry name" value="Glycosidases"/>
    <property type="match status" value="1"/>
</dbReference>
<comment type="caution">
    <text evidence="3">The sequence shown here is derived from an EMBL/GenBank/DDBJ whole genome shotgun (WGS) entry which is preliminary data.</text>
</comment>
<evidence type="ECO:0000313" key="4">
    <source>
        <dbReference type="EMBL" id="MXP33285.1"/>
    </source>
</evidence>
<dbReference type="GO" id="GO:0009253">
    <property type="term" value="P:peptidoglycan catabolic process"/>
    <property type="evidence" value="ECO:0007669"/>
    <property type="project" value="InterPro"/>
</dbReference>
<sequence length="235" mass="25914">MGRRKRKQGSGWGMRMLGLLVLLVAAGGAWLWWEAQHWRPSEDAYPDQGVLVSQADGNVNFRTVGALGGRFAYLNASSGSDAQDDRFARNFARAREAGLQVGALHRFDPCAKADGQSANFVTMVPRVDGLLPAAIALEATADACEDRVSEAAVESELMTFINQVEKHTAKPVILKVGPDFEAAYAISSKLERQLWVNRTRFEPTYAVRPWLLWSANEGLVTEASEEPLEWVVVRP</sequence>
<accession>A0A845ANP4</accession>
<dbReference type="SUPFAM" id="SSF51445">
    <property type="entry name" value="(Trans)glycosidases"/>
    <property type="match status" value="1"/>
</dbReference>
<feature type="transmembrane region" description="Helical" evidence="2">
    <location>
        <begin position="12"/>
        <end position="33"/>
    </location>
</feature>
<dbReference type="CDD" id="cd00599">
    <property type="entry name" value="GH25_muramidase"/>
    <property type="match status" value="1"/>
</dbReference>
<proteinExistence type="inferred from homology"/>
<name>A0A845ANP4_9SPHN</name>
<gene>
    <name evidence="3" type="ORF">GRI94_01675</name>
    <name evidence="4" type="ORF">GRI94_15765</name>
</gene>
<evidence type="ECO:0000313" key="5">
    <source>
        <dbReference type="Proteomes" id="UP000446786"/>
    </source>
</evidence>
<dbReference type="Proteomes" id="UP000446786">
    <property type="component" value="Unassembled WGS sequence"/>
</dbReference>
<keyword evidence="2" id="KW-0812">Transmembrane</keyword>
<dbReference type="Pfam" id="PF01183">
    <property type="entry name" value="Glyco_hydro_25"/>
    <property type="match status" value="1"/>
</dbReference>
<comment type="similarity">
    <text evidence="1">Belongs to the glycosyl hydrolase 25 family.</text>
</comment>
<dbReference type="EMBL" id="WTYE01000001">
    <property type="protein sequence ID" value="MXP30525.1"/>
    <property type="molecule type" value="Genomic_DNA"/>
</dbReference>
<dbReference type="GO" id="GO:0016052">
    <property type="term" value="P:carbohydrate catabolic process"/>
    <property type="evidence" value="ECO:0007669"/>
    <property type="project" value="TreeGrafter"/>
</dbReference>
<keyword evidence="5" id="KW-1185">Reference proteome</keyword>
<reference evidence="3 5" key="1">
    <citation type="submission" date="2019-12" db="EMBL/GenBank/DDBJ databases">
        <title>Genomic-based taxomic classification of the family Erythrobacteraceae.</title>
        <authorList>
            <person name="Xu L."/>
        </authorList>
    </citation>
    <scope>NUCLEOTIDE SEQUENCE [LARGE SCALE GENOMIC DNA]</scope>
    <source>
        <strain evidence="3 5">JCM 16677</strain>
    </source>
</reference>
<dbReference type="PANTHER" id="PTHR34135">
    <property type="entry name" value="LYSOZYME"/>
    <property type="match status" value="1"/>
</dbReference>
<dbReference type="AlphaFoldDB" id="A0A845ANP4"/>
<dbReference type="PROSITE" id="PS51904">
    <property type="entry name" value="GLYCOSYL_HYDROL_F25_2"/>
    <property type="match status" value="1"/>
</dbReference>
<dbReference type="PANTHER" id="PTHR34135:SF2">
    <property type="entry name" value="LYSOZYME"/>
    <property type="match status" value="1"/>
</dbReference>
<evidence type="ECO:0000256" key="1">
    <source>
        <dbReference type="ARBA" id="ARBA00010646"/>
    </source>
</evidence>